<evidence type="ECO:0000259" key="2">
    <source>
        <dbReference type="PROSITE" id="PS50008"/>
    </source>
</evidence>
<feature type="region of interest" description="Disordered" evidence="1">
    <location>
        <begin position="260"/>
        <end position="282"/>
    </location>
</feature>
<dbReference type="EMBL" id="CACVKT020007642">
    <property type="protein sequence ID" value="CAC5409418.1"/>
    <property type="molecule type" value="Genomic_DNA"/>
</dbReference>
<dbReference type="Proteomes" id="UP000507470">
    <property type="component" value="Unassembled WGS sequence"/>
</dbReference>
<organism evidence="3 4">
    <name type="scientific">Mytilus coruscus</name>
    <name type="common">Sea mussel</name>
    <dbReference type="NCBI Taxonomy" id="42192"/>
    <lineage>
        <taxon>Eukaryota</taxon>
        <taxon>Metazoa</taxon>
        <taxon>Spiralia</taxon>
        <taxon>Lophotrochozoa</taxon>
        <taxon>Mollusca</taxon>
        <taxon>Bivalvia</taxon>
        <taxon>Autobranchia</taxon>
        <taxon>Pteriomorphia</taxon>
        <taxon>Mytilida</taxon>
        <taxon>Mytiloidea</taxon>
        <taxon>Mytilidae</taxon>
        <taxon>Mytilinae</taxon>
        <taxon>Mytilus</taxon>
    </lineage>
</organism>
<dbReference type="InterPro" id="IPR001711">
    <property type="entry name" value="PLipase_C_Pinositol-sp_Y"/>
</dbReference>
<proteinExistence type="predicted"/>
<sequence length="708" mass="83002">MPKVILVCHESKYELGKVVILILVSTVSTEYDFKCPEELNRIIRANRYCETKEKNYSCLLDLQDGAYRESCLYKSDFVRMGQKYIIKGYRRNTNCSASRYQPFKFYSSQLSKCVFIKSSCSEEGQLIFSPGSTTNDRTCGCNYTEGCTFLVKPKSHRFCIPEQEDCTCYVTSCPKNNVLTFEYQCRQNPINSSEFPIIVKLKSEKNEAVTNEKFDSYRYNVTPPTISKEYERLDNWKTRFIHTCLYDSRCRTDFIKHLDKDNEETEDSESEESSKEIIEQGENIDMEGDETLKLIADTIDELDRVLSKLVNNKREPFRQIAKTTFNRRKEVLNLLKAVLEIIKNVTTNQIDIVEGVKLIQIILDTSNEISIEDMDCMQIPAVFLQHIWSIRVRRIKDDERLPDDLKSNIVKIRGKFVSLEKNINDTDCHCHNLSDVNEITVFVENLQKEIGFLINNKDIRTEAEVERVQHKSKEIINLYMNVQFLRSAYFIRYFSRETRCLCDKSNLMYCKLRDVEKSQTEFLNVFAQPTYDTVAFFSLFYPSDYNFITEYMKVKDVILQDLTHELHNKRFAMRPQKWVECWTVMANNPWGTVWSTNKPDDKQSLLFNFKTISSVDNTFLISSVRWPSWYVYMKDANSLRGQSEKTGPKREWKIVRLQDGKYMMCSKKWPCKFTFMKDAALGEVLAAYGNPGPSGYWDLIHENEIHLK</sequence>
<dbReference type="AlphaFoldDB" id="A0A6J8DLG4"/>
<reference evidence="3 4" key="1">
    <citation type="submission" date="2020-06" db="EMBL/GenBank/DDBJ databases">
        <authorList>
            <person name="Li R."/>
            <person name="Bekaert M."/>
        </authorList>
    </citation>
    <scope>NUCLEOTIDE SEQUENCE [LARGE SCALE GENOMIC DNA]</scope>
    <source>
        <strain evidence="4">wild</strain>
    </source>
</reference>
<evidence type="ECO:0000256" key="1">
    <source>
        <dbReference type="SAM" id="MobiDB-lite"/>
    </source>
</evidence>
<gene>
    <name evidence="3" type="ORF">MCOR_42707</name>
</gene>
<dbReference type="GO" id="GO:0004435">
    <property type="term" value="F:phosphatidylinositol-4,5-bisphosphate phospholipase C activity"/>
    <property type="evidence" value="ECO:0007669"/>
    <property type="project" value="InterPro"/>
</dbReference>
<feature type="domain" description="PI-PLC Y-box" evidence="2">
    <location>
        <begin position="32"/>
        <end position="157"/>
    </location>
</feature>
<feature type="compositionally biased region" description="Acidic residues" evidence="1">
    <location>
        <begin position="261"/>
        <end position="271"/>
    </location>
</feature>
<dbReference type="GO" id="GO:0035556">
    <property type="term" value="P:intracellular signal transduction"/>
    <property type="evidence" value="ECO:0007669"/>
    <property type="project" value="InterPro"/>
</dbReference>
<dbReference type="PROSITE" id="PS50008">
    <property type="entry name" value="PIPLC_Y_DOMAIN"/>
    <property type="match status" value="1"/>
</dbReference>
<evidence type="ECO:0000313" key="3">
    <source>
        <dbReference type="EMBL" id="CAC5409418.1"/>
    </source>
</evidence>
<protein>
    <recommendedName>
        <fullName evidence="2">PI-PLC Y-box domain-containing protein</fullName>
    </recommendedName>
</protein>
<dbReference type="GO" id="GO:0006629">
    <property type="term" value="P:lipid metabolic process"/>
    <property type="evidence" value="ECO:0007669"/>
    <property type="project" value="InterPro"/>
</dbReference>
<dbReference type="OrthoDB" id="6092766at2759"/>
<keyword evidence="4" id="KW-1185">Reference proteome</keyword>
<evidence type="ECO:0000313" key="4">
    <source>
        <dbReference type="Proteomes" id="UP000507470"/>
    </source>
</evidence>
<name>A0A6J8DLG4_MYTCO</name>
<accession>A0A6J8DLG4</accession>